<dbReference type="AlphaFoldDB" id="A0A553PBN7"/>
<evidence type="ECO:0000256" key="2">
    <source>
        <dbReference type="ARBA" id="ARBA00022448"/>
    </source>
</evidence>
<evidence type="ECO:0000313" key="14">
    <source>
        <dbReference type="EMBL" id="TRY75098.1"/>
    </source>
</evidence>
<dbReference type="Gene3D" id="3.40.190.10">
    <property type="entry name" value="Periplasmic binding protein-like II"/>
    <property type="match status" value="1"/>
</dbReference>
<keyword evidence="2" id="KW-0813">Transport</keyword>
<keyword evidence="8" id="KW-0675">Receptor</keyword>
<feature type="domain" description="Ionotropic glutamate receptor L-glutamate and glycine-binding" evidence="13">
    <location>
        <begin position="165"/>
        <end position="252"/>
    </location>
</feature>
<evidence type="ECO:0000256" key="9">
    <source>
        <dbReference type="ARBA" id="ARBA00023180"/>
    </source>
</evidence>
<dbReference type="GO" id="GO:0015276">
    <property type="term" value="F:ligand-gated monoatomic ion channel activity"/>
    <property type="evidence" value="ECO:0007669"/>
    <property type="project" value="InterPro"/>
</dbReference>
<sequence>MANIIELHRSEFHVGECSTVIHDHNFDYQMSNIIMPIVVLSPSMDQRVVGSSIQACSVLILHIHNPVNFAKKFKHYIKVDKMMLIAVTDISQASDMTFRTFLRAIFIDAGGQEMWRRSSIFTNELISWNAANSIEPVELIKFDGVSIKSVAFHNPPFSRLNFKTGEHGGYEYRIAKGLVDAIGLKLTIFTPTDGERWGFEVPPKSGNFSGLLGEIMGGNADMAWANLFTEVYRMSFMDFTDWYNMDEVCFLVPRSRSYSKIFALIMPMDYFTWFGFLGSVVAFFLVFATFYYQEVGGWKREAENVMPFVTAIALNQSSPWTFKLRTQGLKCLTAVFLITMFVLLSGYSAALKTFLTINIYPTPVNTYDDLDTLVQTQNLKVSVCCSSIIDALRITTVESLQRVADRLVQPVRGSLNPFLNVSLGTHIIPQGRNKLEIAIRQQLTNKLGQTNVHIMDECFLSLPIAFGLKKDSPLKPMFDYKLRQLREAGLVEKWIADEISSFGKFEKSFGTRAREAEALTLYDLQGAFIVFLAALGFAIVALVLEWIWKLIDFHCTLRTQGNSLKPTEQTPT</sequence>
<dbReference type="EMBL" id="VCGU01000005">
    <property type="protein sequence ID" value="TRY75098.1"/>
    <property type="molecule type" value="Genomic_DNA"/>
</dbReference>
<evidence type="ECO:0000256" key="10">
    <source>
        <dbReference type="ARBA" id="ARBA00023286"/>
    </source>
</evidence>
<keyword evidence="10" id="KW-1071">Ligand-gated ion channel</keyword>
<evidence type="ECO:0000256" key="12">
    <source>
        <dbReference type="SAM" id="Phobius"/>
    </source>
</evidence>
<dbReference type="InterPro" id="IPR052192">
    <property type="entry name" value="Insect_Ionotropic_Sensory_Rcpt"/>
</dbReference>
<comment type="caution">
    <text evidence="14">The sequence shown here is derived from an EMBL/GenBank/DDBJ whole genome shotgun (WGS) entry which is preliminary data.</text>
</comment>
<keyword evidence="3" id="KW-1003">Cell membrane</keyword>
<gene>
    <name evidence="14" type="ORF">TCAL_00607</name>
</gene>
<evidence type="ECO:0000256" key="5">
    <source>
        <dbReference type="ARBA" id="ARBA00022989"/>
    </source>
</evidence>
<evidence type="ECO:0000256" key="6">
    <source>
        <dbReference type="ARBA" id="ARBA00023065"/>
    </source>
</evidence>
<keyword evidence="7 12" id="KW-0472">Membrane</keyword>
<feature type="transmembrane region" description="Helical" evidence="12">
    <location>
        <begin position="331"/>
        <end position="350"/>
    </location>
</feature>
<evidence type="ECO:0000256" key="7">
    <source>
        <dbReference type="ARBA" id="ARBA00023136"/>
    </source>
</evidence>
<dbReference type="PANTHER" id="PTHR42643">
    <property type="entry name" value="IONOTROPIC RECEPTOR 20A-RELATED"/>
    <property type="match status" value="1"/>
</dbReference>
<dbReference type="GO" id="GO:0005886">
    <property type="term" value="C:plasma membrane"/>
    <property type="evidence" value="ECO:0007669"/>
    <property type="project" value="UniProtKB-SubCell"/>
</dbReference>
<proteinExistence type="predicted"/>
<protein>
    <recommendedName>
        <fullName evidence="13">Ionotropic glutamate receptor L-glutamate and glycine-binding domain-containing protein</fullName>
    </recommendedName>
</protein>
<comment type="subcellular location">
    <subcellularLocation>
        <location evidence="1">Cell membrane</location>
        <topology evidence="1">Multi-pass membrane protein</topology>
    </subcellularLocation>
</comment>
<keyword evidence="11" id="KW-0407">Ion channel</keyword>
<evidence type="ECO:0000256" key="11">
    <source>
        <dbReference type="ARBA" id="ARBA00023303"/>
    </source>
</evidence>
<evidence type="ECO:0000256" key="4">
    <source>
        <dbReference type="ARBA" id="ARBA00022692"/>
    </source>
</evidence>
<evidence type="ECO:0000256" key="8">
    <source>
        <dbReference type="ARBA" id="ARBA00023170"/>
    </source>
</evidence>
<evidence type="ECO:0000313" key="15">
    <source>
        <dbReference type="Proteomes" id="UP000318571"/>
    </source>
</evidence>
<keyword evidence="6" id="KW-0406">Ion transport</keyword>
<keyword evidence="15" id="KW-1185">Reference proteome</keyword>
<dbReference type="PANTHER" id="PTHR42643:SF24">
    <property type="entry name" value="IONOTROPIC RECEPTOR 60A"/>
    <property type="match status" value="1"/>
</dbReference>
<dbReference type="Pfam" id="PF10613">
    <property type="entry name" value="Lig_chan-Glu_bd"/>
    <property type="match status" value="1"/>
</dbReference>
<dbReference type="Gene3D" id="1.10.287.70">
    <property type="match status" value="1"/>
</dbReference>
<dbReference type="OMA" id="EICFATH"/>
<keyword evidence="4 12" id="KW-0812">Transmembrane</keyword>
<feature type="transmembrane region" description="Helical" evidence="12">
    <location>
        <begin position="270"/>
        <end position="292"/>
    </location>
</feature>
<keyword evidence="5 12" id="KW-1133">Transmembrane helix</keyword>
<keyword evidence="9" id="KW-0325">Glycoprotein</keyword>
<name>A0A553PBN7_TIGCA</name>
<organism evidence="14 15">
    <name type="scientific">Tigriopus californicus</name>
    <name type="common">Marine copepod</name>
    <dbReference type="NCBI Taxonomy" id="6832"/>
    <lineage>
        <taxon>Eukaryota</taxon>
        <taxon>Metazoa</taxon>
        <taxon>Ecdysozoa</taxon>
        <taxon>Arthropoda</taxon>
        <taxon>Crustacea</taxon>
        <taxon>Multicrustacea</taxon>
        <taxon>Hexanauplia</taxon>
        <taxon>Copepoda</taxon>
        <taxon>Harpacticoida</taxon>
        <taxon>Harpacticidae</taxon>
        <taxon>Tigriopus</taxon>
    </lineage>
</organism>
<evidence type="ECO:0000256" key="1">
    <source>
        <dbReference type="ARBA" id="ARBA00004651"/>
    </source>
</evidence>
<evidence type="ECO:0000259" key="13">
    <source>
        <dbReference type="Pfam" id="PF10613"/>
    </source>
</evidence>
<dbReference type="Proteomes" id="UP000318571">
    <property type="component" value="Chromosome 2"/>
</dbReference>
<dbReference type="SUPFAM" id="SSF53850">
    <property type="entry name" value="Periplasmic binding protein-like II"/>
    <property type="match status" value="1"/>
</dbReference>
<dbReference type="InterPro" id="IPR019594">
    <property type="entry name" value="Glu/Gly-bd"/>
</dbReference>
<reference evidence="14 15" key="1">
    <citation type="journal article" date="2018" name="Nat. Ecol. Evol.">
        <title>Genomic signatures of mitonuclear coevolution across populations of Tigriopus californicus.</title>
        <authorList>
            <person name="Barreto F.S."/>
            <person name="Watson E.T."/>
            <person name="Lima T.G."/>
            <person name="Willett C.S."/>
            <person name="Edmands S."/>
            <person name="Li W."/>
            <person name="Burton R.S."/>
        </authorList>
    </citation>
    <scope>NUCLEOTIDE SEQUENCE [LARGE SCALE GENOMIC DNA]</scope>
    <source>
        <strain evidence="14 15">San Diego</strain>
    </source>
</reference>
<feature type="transmembrane region" description="Helical" evidence="12">
    <location>
        <begin position="527"/>
        <end position="548"/>
    </location>
</feature>
<accession>A0A553PBN7</accession>
<evidence type="ECO:0000256" key="3">
    <source>
        <dbReference type="ARBA" id="ARBA00022475"/>
    </source>
</evidence>